<name>A0A9Q0RML9_BLOTA</name>
<feature type="signal peptide" evidence="3">
    <location>
        <begin position="1"/>
        <end position="22"/>
    </location>
</feature>
<dbReference type="InterPro" id="IPR011333">
    <property type="entry name" value="SKP1/BTB/POZ_sf"/>
</dbReference>
<dbReference type="EMBL" id="JAPWDV010000001">
    <property type="protein sequence ID" value="KAJ6221528.1"/>
    <property type="molecule type" value="Genomic_DNA"/>
</dbReference>
<evidence type="ECO:0000313" key="5">
    <source>
        <dbReference type="Proteomes" id="UP001142055"/>
    </source>
</evidence>
<protein>
    <recommendedName>
        <fullName evidence="6">BTB domain-containing protein</fullName>
    </recommendedName>
</protein>
<feature type="chain" id="PRO_5040376934" description="BTB domain-containing protein" evidence="3">
    <location>
        <begin position="23"/>
        <end position="525"/>
    </location>
</feature>
<proteinExistence type="predicted"/>
<evidence type="ECO:0000256" key="2">
    <source>
        <dbReference type="SAM" id="MobiDB-lite"/>
    </source>
</evidence>
<accession>A0A9Q0RML9</accession>
<evidence type="ECO:0000313" key="4">
    <source>
        <dbReference type="EMBL" id="KAJ6221528.1"/>
    </source>
</evidence>
<feature type="region of interest" description="Disordered" evidence="2">
    <location>
        <begin position="109"/>
        <end position="129"/>
    </location>
</feature>
<organism evidence="4 5">
    <name type="scientific">Blomia tropicalis</name>
    <name type="common">Mite</name>
    <dbReference type="NCBI Taxonomy" id="40697"/>
    <lineage>
        <taxon>Eukaryota</taxon>
        <taxon>Metazoa</taxon>
        <taxon>Ecdysozoa</taxon>
        <taxon>Arthropoda</taxon>
        <taxon>Chelicerata</taxon>
        <taxon>Arachnida</taxon>
        <taxon>Acari</taxon>
        <taxon>Acariformes</taxon>
        <taxon>Sarcoptiformes</taxon>
        <taxon>Astigmata</taxon>
        <taxon>Glycyphagoidea</taxon>
        <taxon>Echimyopodidae</taxon>
        <taxon>Blomia</taxon>
    </lineage>
</organism>
<dbReference type="Gene3D" id="3.30.710.10">
    <property type="entry name" value="Potassium Channel Kv1.1, Chain A"/>
    <property type="match status" value="1"/>
</dbReference>
<keyword evidence="1" id="KW-0175">Coiled coil</keyword>
<evidence type="ECO:0000256" key="3">
    <source>
        <dbReference type="SAM" id="SignalP"/>
    </source>
</evidence>
<dbReference type="AlphaFoldDB" id="A0A9Q0RML9"/>
<sequence>MNPFFFFLCSLLLLLTSTPSNAQSETTTAGTMATDSNIVTDELLRIDQTIGSLDDTDTNKEIESITDQVAMNTTSETLPNNVEEVRSDSPIPVNVNGATQQGPIVPSSSPIMGRSSSSISAPNFPHSSHPVQQRRVTYHQRHIPAYFGNPFRPAMVRSQDSSFIALPPKEKPTFDSTLCMSQQQDANTKRDLEQQRLDVRHLGSFYLNPKNQDVVFSVCGQLIPAHLVVIESISPKLEEKIVTNRNGNTEPIVINDIADLVPMPFTSSSSSEKQIDLKDDTLTSGDQQCPNSDLLIAFQTFLKFFYVGGQAFDEITNLDVATMVWHYVHTFIDDATVQQQIEIRIGQLITLDSLSKVYRFAKTNQIASIDRKWSEFINANSNALTETDDLPTRCSDIDGDIEYLDRFIEALNVNQTMAIRYIRSYLSTCPESSSFVITKNNPFPRSLLYFRCTIDDLKELVNMGFLSYEGLAQELENRLRNHERQCEEKCMTRHGATRMNPIFHNVRNHHIARPQQSRQFGTVFS</sequence>
<feature type="compositionally biased region" description="Low complexity" evidence="2">
    <location>
        <begin position="109"/>
        <end position="120"/>
    </location>
</feature>
<evidence type="ECO:0008006" key="6">
    <source>
        <dbReference type="Google" id="ProtNLM"/>
    </source>
</evidence>
<gene>
    <name evidence="4" type="ORF">RDWZM_000073</name>
</gene>
<reference evidence="4" key="1">
    <citation type="submission" date="2022-12" db="EMBL/GenBank/DDBJ databases">
        <title>Genome assemblies of Blomia tropicalis.</title>
        <authorList>
            <person name="Cui Y."/>
        </authorList>
    </citation>
    <scope>NUCLEOTIDE SEQUENCE</scope>
    <source>
        <tissue evidence="4">Adult mites</tissue>
    </source>
</reference>
<comment type="caution">
    <text evidence="4">The sequence shown here is derived from an EMBL/GenBank/DDBJ whole genome shotgun (WGS) entry which is preliminary data.</text>
</comment>
<keyword evidence="3" id="KW-0732">Signal</keyword>
<dbReference type="Proteomes" id="UP001142055">
    <property type="component" value="Chromosome 1"/>
</dbReference>
<evidence type="ECO:0000256" key="1">
    <source>
        <dbReference type="SAM" id="Coils"/>
    </source>
</evidence>
<keyword evidence="5" id="KW-1185">Reference proteome</keyword>
<feature type="coiled-coil region" evidence="1">
    <location>
        <begin position="465"/>
        <end position="492"/>
    </location>
</feature>